<evidence type="ECO:0000313" key="4">
    <source>
        <dbReference type="EMBL" id="MEO3692238.1"/>
    </source>
</evidence>
<keyword evidence="3" id="KW-0732">Signal</keyword>
<protein>
    <submittedName>
        <fullName evidence="4">TolC family protein</fullName>
    </submittedName>
</protein>
<dbReference type="SUPFAM" id="SSF56954">
    <property type="entry name" value="Outer membrane efflux proteins (OEP)"/>
    <property type="match status" value="1"/>
</dbReference>
<comment type="similarity">
    <text evidence="1">Belongs to the outer membrane factor (OMF) (TC 1.B.17) family.</text>
</comment>
<organism evidence="4 5">
    <name type="scientific">Roseateles paludis</name>
    <dbReference type="NCBI Taxonomy" id="3145238"/>
    <lineage>
        <taxon>Bacteria</taxon>
        <taxon>Pseudomonadati</taxon>
        <taxon>Pseudomonadota</taxon>
        <taxon>Betaproteobacteria</taxon>
        <taxon>Burkholderiales</taxon>
        <taxon>Sphaerotilaceae</taxon>
        <taxon>Roseateles</taxon>
    </lineage>
</organism>
<evidence type="ECO:0000256" key="3">
    <source>
        <dbReference type="SAM" id="SignalP"/>
    </source>
</evidence>
<dbReference type="Gene3D" id="2.20.200.10">
    <property type="entry name" value="Outer membrane efflux proteins (OEP)"/>
    <property type="match status" value="1"/>
</dbReference>
<dbReference type="Gene3D" id="1.20.1600.10">
    <property type="entry name" value="Outer membrane efflux proteins (OEP)"/>
    <property type="match status" value="1"/>
</dbReference>
<evidence type="ECO:0000256" key="1">
    <source>
        <dbReference type="ARBA" id="ARBA00007613"/>
    </source>
</evidence>
<name>A0ABV0G3E0_9BURK</name>
<comment type="caution">
    <text evidence="4">The sequence shown here is derived from an EMBL/GenBank/DDBJ whole genome shotgun (WGS) entry which is preliminary data.</text>
</comment>
<dbReference type="EMBL" id="JBDPZD010000003">
    <property type="protein sequence ID" value="MEO3692238.1"/>
    <property type="molecule type" value="Genomic_DNA"/>
</dbReference>
<reference evidence="4 5" key="1">
    <citation type="submission" date="2024-05" db="EMBL/GenBank/DDBJ databases">
        <title>Roseateles sp. DJS-2-20 16S ribosomal RNA gene Genome sequencing and assembly.</title>
        <authorList>
            <person name="Woo H."/>
        </authorList>
    </citation>
    <scope>NUCLEOTIDE SEQUENCE [LARGE SCALE GENOMIC DNA]</scope>
    <source>
        <strain evidence="4 5">DJS-2-20</strain>
    </source>
</reference>
<feature type="region of interest" description="Disordered" evidence="2">
    <location>
        <begin position="89"/>
        <end position="109"/>
    </location>
</feature>
<gene>
    <name evidence="4" type="ORF">ABDJ85_12215</name>
</gene>
<dbReference type="Proteomes" id="UP001495147">
    <property type="component" value="Unassembled WGS sequence"/>
</dbReference>
<evidence type="ECO:0000256" key="2">
    <source>
        <dbReference type="SAM" id="MobiDB-lite"/>
    </source>
</evidence>
<accession>A0ABV0G3E0</accession>
<feature type="compositionally biased region" description="Polar residues" evidence="2">
    <location>
        <begin position="93"/>
        <end position="109"/>
    </location>
</feature>
<proteinExistence type="inferred from homology"/>
<dbReference type="RefSeq" id="WP_347705060.1">
    <property type="nucleotide sequence ID" value="NZ_JBDPZD010000003.1"/>
</dbReference>
<dbReference type="InterPro" id="IPR003423">
    <property type="entry name" value="OMP_efflux"/>
</dbReference>
<feature type="chain" id="PRO_5046395778" evidence="3">
    <location>
        <begin position="22"/>
        <end position="460"/>
    </location>
</feature>
<feature type="signal peptide" evidence="3">
    <location>
        <begin position="1"/>
        <end position="21"/>
    </location>
</feature>
<dbReference type="PANTHER" id="PTHR30203:SF24">
    <property type="entry name" value="BLR4935 PROTEIN"/>
    <property type="match status" value="1"/>
</dbReference>
<dbReference type="InterPro" id="IPR010131">
    <property type="entry name" value="MdtP/NodT-like"/>
</dbReference>
<sequence>MTRRTLIALAVSLALAACAQAPLQAPPSPTAPAAWQQAPVTSTAALDALETPELRALLARADAANRDLASAALRLRQAQTQERVAGLRFSPQAGLSHSASRPVEPQSSTRVVDVGGVGVPVTSQQGWSRSYSASVGVGWEWDVWDRLAQGRNAAAAQTEAAQADLRAAHAQLRQQVAERYWTLRALAAQRPLATRQRELAQDVLQRVRLRVQEGKLLPIEVDRAAASLQQAEVRLADLDADTRLQRQQLALLLDEPLPGPEVTSTALLEPAPSLALPAPADVLARRPDLQRARALVDAALARLRVSEAQRYPQLSFSANLSTNGSRASDWLSQPLVSLAGNLVVPLIDWQRLDAQRDSARTELELAALQLRDTVARSVVEVEALLVEGQRLRDQQAANVARLREATQAARQAALRYETGTLSRADWLQLEVARLDAEISAQQLLLRERVQREQLARALAL</sequence>
<dbReference type="Pfam" id="PF02321">
    <property type="entry name" value="OEP"/>
    <property type="match status" value="2"/>
</dbReference>
<evidence type="ECO:0000313" key="5">
    <source>
        <dbReference type="Proteomes" id="UP001495147"/>
    </source>
</evidence>
<dbReference type="PANTHER" id="PTHR30203">
    <property type="entry name" value="OUTER MEMBRANE CATION EFFLUX PROTEIN"/>
    <property type="match status" value="1"/>
</dbReference>
<dbReference type="PROSITE" id="PS51257">
    <property type="entry name" value="PROKAR_LIPOPROTEIN"/>
    <property type="match status" value="1"/>
</dbReference>
<keyword evidence="5" id="KW-1185">Reference proteome</keyword>